<dbReference type="Proteomes" id="UP001596074">
    <property type="component" value="Unassembled WGS sequence"/>
</dbReference>
<accession>A0ABW0ZTM1</accession>
<reference evidence="2" key="1">
    <citation type="journal article" date="2019" name="Int. J. Syst. Evol. Microbiol.">
        <title>The Global Catalogue of Microorganisms (GCM) 10K type strain sequencing project: providing services to taxonomists for standard genome sequencing and annotation.</title>
        <authorList>
            <consortium name="The Broad Institute Genomics Platform"/>
            <consortium name="The Broad Institute Genome Sequencing Center for Infectious Disease"/>
            <person name="Wu L."/>
            <person name="Ma J."/>
        </authorList>
    </citation>
    <scope>NUCLEOTIDE SEQUENCE [LARGE SCALE GENOMIC DNA]</scope>
    <source>
        <strain evidence="2">KCTC 42087</strain>
    </source>
</reference>
<proteinExistence type="predicted"/>
<dbReference type="EMBL" id="JBHSON010000011">
    <property type="protein sequence ID" value="MFC5746032.1"/>
    <property type="molecule type" value="Genomic_DNA"/>
</dbReference>
<evidence type="ECO:0000313" key="1">
    <source>
        <dbReference type="EMBL" id="MFC5746032.1"/>
    </source>
</evidence>
<evidence type="ECO:0008006" key="3">
    <source>
        <dbReference type="Google" id="ProtNLM"/>
    </source>
</evidence>
<comment type="caution">
    <text evidence="1">The sequence shown here is derived from an EMBL/GenBank/DDBJ whole genome shotgun (WGS) entry which is preliminary data.</text>
</comment>
<evidence type="ECO:0000313" key="2">
    <source>
        <dbReference type="Proteomes" id="UP001596074"/>
    </source>
</evidence>
<keyword evidence="2" id="KW-1185">Reference proteome</keyword>
<dbReference type="RefSeq" id="WP_378281649.1">
    <property type="nucleotide sequence ID" value="NZ_JBHSON010000011.1"/>
</dbReference>
<protein>
    <recommendedName>
        <fullName evidence="3">XRE family transcriptional regulator</fullName>
    </recommendedName>
</protein>
<organism evidence="1 2">
    <name type="scientific">Actinomadura rugatobispora</name>
    <dbReference type="NCBI Taxonomy" id="1994"/>
    <lineage>
        <taxon>Bacteria</taxon>
        <taxon>Bacillati</taxon>
        <taxon>Actinomycetota</taxon>
        <taxon>Actinomycetes</taxon>
        <taxon>Streptosporangiales</taxon>
        <taxon>Thermomonosporaceae</taxon>
        <taxon>Actinomadura</taxon>
    </lineage>
</organism>
<gene>
    <name evidence="1" type="ORF">ACFPZN_10465</name>
</gene>
<sequence>MSADKKVIRKAIGARLRRLREEPQSLTGRARYSREKWAILLRNAAGQTADDLPGIQSLADMIKQWERGDSVPGPIYRPLYAKVTGKTEAELFYTGPGIITQPARDDAAEEAVELAAWLEQSNVGDGVIGYLETATRRLTFDYPRRPPLDVLGEARGLQARVTYILRNGRQRLGQTQTLLTVSAELFALINLLAGDVGRYDLADAYGYAAWTCADEADSDPVRALVLCAQSKTARWEGRYGEAAEFARRGFDLAPIGARGRILLAVSEATALQSSGDIGSAYEALRRAQDARDDLNNLDETADAWSCPRARQETYALQVGLGARDPDAMLHSVQAADDAWAEGDPRVYGTWAQVRIGAALAYVMKGEPEGAAKELAPVFDLGREFRVVTITGRMTEVAQRLGHNRYKGDPRASSLQERIRAFQTGSLEHTALTTPEVP</sequence>
<name>A0ABW0ZTM1_9ACTN</name>